<comment type="subcellular location">
    <subcellularLocation>
        <location evidence="1">Cell envelope</location>
    </subcellularLocation>
</comment>
<dbReference type="AlphaFoldDB" id="A0A918UKA7"/>
<dbReference type="CDD" id="cd14659">
    <property type="entry name" value="Imelysin-like_IPPA"/>
    <property type="match status" value="1"/>
</dbReference>
<keyword evidence="2" id="KW-0732">Signal</keyword>
<organism evidence="4 5">
    <name type="scientific">Echinicola pacifica</name>
    <dbReference type="NCBI Taxonomy" id="346377"/>
    <lineage>
        <taxon>Bacteria</taxon>
        <taxon>Pseudomonadati</taxon>
        <taxon>Bacteroidota</taxon>
        <taxon>Cytophagia</taxon>
        <taxon>Cytophagales</taxon>
        <taxon>Cyclobacteriaceae</taxon>
        <taxon>Echinicola</taxon>
    </lineage>
</organism>
<evidence type="ECO:0000313" key="4">
    <source>
        <dbReference type="EMBL" id="GGZ16068.1"/>
    </source>
</evidence>
<evidence type="ECO:0000256" key="2">
    <source>
        <dbReference type="ARBA" id="ARBA00022729"/>
    </source>
</evidence>
<gene>
    <name evidence="4" type="primary">irpA</name>
    <name evidence="4" type="ORF">GCM10007049_05400</name>
</gene>
<evidence type="ECO:0000313" key="5">
    <source>
        <dbReference type="Proteomes" id="UP000619457"/>
    </source>
</evidence>
<evidence type="ECO:0000256" key="1">
    <source>
        <dbReference type="ARBA" id="ARBA00004196"/>
    </source>
</evidence>
<comment type="caution">
    <text evidence="4">The sequence shown here is derived from an EMBL/GenBank/DDBJ whole genome shotgun (WGS) entry which is preliminary data.</text>
</comment>
<dbReference type="GO" id="GO:0030313">
    <property type="term" value="C:cell envelope"/>
    <property type="evidence" value="ECO:0007669"/>
    <property type="project" value="UniProtKB-SubCell"/>
</dbReference>
<dbReference type="InterPro" id="IPR034984">
    <property type="entry name" value="Imelysin-like_IPPA"/>
</dbReference>
<evidence type="ECO:0000259" key="3">
    <source>
        <dbReference type="Pfam" id="PF09375"/>
    </source>
</evidence>
<protein>
    <submittedName>
        <fullName evidence="4">Iron-regulated protein A</fullName>
    </submittedName>
</protein>
<sequence>MPSCVTSENEEETLSLDQGPYLEDIADDYIIPAYSSFLESSISLQKEVNSFTEQPSPSTYTSLSETLMDAYYEWEAIGFLDFGPAFTHTLRANINTFPTDNFAIEIAIESGEIDLDKISSYNKKGLPAMDYLINGAAAEEVIGNFTTDPFAENRKKYLVALAQDIVDRSNLVSQAWSFDGGNYRGTFIGNKGTAVGSSFGLMVNSLSQYLESFTRDARIGIPLGKRSQGVPIPKSVEGYYSQNSIALASSHINGLKRYYLLGTSSNHGMGLYDYVKSTKASYGEELLADAILNQFDEALTKVEAINLPLERAITEEYDLVNEAHTALQKLVVMTKVEMSSALGILISYQDNDGD</sequence>
<dbReference type="Pfam" id="PF09375">
    <property type="entry name" value="Peptidase_M75"/>
    <property type="match status" value="1"/>
</dbReference>
<dbReference type="Proteomes" id="UP000619457">
    <property type="component" value="Unassembled WGS sequence"/>
</dbReference>
<reference evidence="4" key="1">
    <citation type="journal article" date="2014" name="Int. J. Syst. Evol. Microbiol.">
        <title>Complete genome sequence of Corynebacterium casei LMG S-19264T (=DSM 44701T), isolated from a smear-ripened cheese.</title>
        <authorList>
            <consortium name="US DOE Joint Genome Institute (JGI-PGF)"/>
            <person name="Walter F."/>
            <person name="Albersmeier A."/>
            <person name="Kalinowski J."/>
            <person name="Ruckert C."/>
        </authorList>
    </citation>
    <scope>NUCLEOTIDE SEQUENCE</scope>
    <source>
        <strain evidence="4">KCTC 12368</strain>
    </source>
</reference>
<proteinExistence type="predicted"/>
<dbReference type="InterPro" id="IPR038352">
    <property type="entry name" value="Imelysin_sf"/>
</dbReference>
<accession>A0A918UKA7</accession>
<reference evidence="4" key="2">
    <citation type="submission" date="2020-09" db="EMBL/GenBank/DDBJ databases">
        <authorList>
            <person name="Sun Q."/>
            <person name="Kim S."/>
        </authorList>
    </citation>
    <scope>NUCLEOTIDE SEQUENCE</scope>
    <source>
        <strain evidence="4">KCTC 12368</strain>
    </source>
</reference>
<dbReference type="Gene3D" id="1.20.1420.20">
    <property type="entry name" value="M75 peptidase, HXXE motif"/>
    <property type="match status" value="1"/>
</dbReference>
<dbReference type="InterPro" id="IPR018976">
    <property type="entry name" value="Imelysin-like"/>
</dbReference>
<name>A0A918UKA7_9BACT</name>
<dbReference type="EMBL" id="BMWX01000001">
    <property type="protein sequence ID" value="GGZ16068.1"/>
    <property type="molecule type" value="Genomic_DNA"/>
</dbReference>
<feature type="domain" description="Imelysin-like" evidence="3">
    <location>
        <begin position="30"/>
        <end position="329"/>
    </location>
</feature>
<keyword evidence="5" id="KW-1185">Reference proteome</keyword>